<protein>
    <recommendedName>
        <fullName evidence="1">DUF5071 domain-containing protein</fullName>
    </recommendedName>
</protein>
<gene>
    <name evidence="2" type="ORF">B0W48_16740</name>
</gene>
<proteinExistence type="predicted"/>
<sequence length="164" mass="18691">MTNKILDKGDQAAVDEIIAIGYPQNKEYLDELLSWTCDPNWPIAGPIYQYFIKLGKNEVERVLVAASTADNDWRYSLIIQIISCYDDETLNECVNDLKKWASATGSDECDFEAIRVLTDRELIPADEIAQIAKRNLFVYNIWIKETLEAANRALYSLPSGEHKL</sequence>
<accession>A0A1Q2H1P2</accession>
<name>A0A1Q2H1P2_9GAMM</name>
<dbReference type="EMBL" id="CP019628">
    <property type="protein sequence ID" value="AQQ01272.1"/>
    <property type="molecule type" value="Genomic_DNA"/>
</dbReference>
<dbReference type="Proteomes" id="UP000188243">
    <property type="component" value="Chromosome"/>
</dbReference>
<dbReference type="RefSeq" id="WP_077537919.1">
    <property type="nucleotide sequence ID" value="NZ_CP019628.1"/>
</dbReference>
<organism evidence="2 3">
    <name type="scientific">Pseudoalteromonas aliena</name>
    <dbReference type="NCBI Taxonomy" id="247523"/>
    <lineage>
        <taxon>Bacteria</taxon>
        <taxon>Pseudomonadati</taxon>
        <taxon>Pseudomonadota</taxon>
        <taxon>Gammaproteobacteria</taxon>
        <taxon>Alteromonadales</taxon>
        <taxon>Pseudoalteromonadaceae</taxon>
        <taxon>Pseudoalteromonas</taxon>
    </lineage>
</organism>
<reference evidence="2 3" key="1">
    <citation type="submission" date="2017-02" db="EMBL/GenBank/DDBJ databases">
        <title>Complete genome sequence of the cold-active Pseudoalteromonas aliena strain EH1 isolated from Arctic seawater.</title>
        <authorList>
            <person name="Kim E."/>
            <person name="Heo E."/>
            <person name="Kim H."/>
            <person name="Kim D."/>
        </authorList>
    </citation>
    <scope>NUCLEOTIDE SEQUENCE [LARGE SCALE GENOMIC DNA]</scope>
    <source>
        <strain evidence="2 3">EH1</strain>
    </source>
</reference>
<feature type="domain" description="DUF5071" evidence="1">
    <location>
        <begin position="7"/>
        <end position="112"/>
    </location>
</feature>
<dbReference type="Pfam" id="PF16804">
    <property type="entry name" value="DUF5071"/>
    <property type="match status" value="1"/>
</dbReference>
<evidence type="ECO:0000259" key="1">
    <source>
        <dbReference type="Pfam" id="PF16804"/>
    </source>
</evidence>
<dbReference type="AlphaFoldDB" id="A0A1Q2H1P2"/>
<evidence type="ECO:0000313" key="3">
    <source>
        <dbReference type="Proteomes" id="UP000188243"/>
    </source>
</evidence>
<dbReference type="KEGG" id="paln:B0W48_16740"/>
<evidence type="ECO:0000313" key="2">
    <source>
        <dbReference type="EMBL" id="AQQ01272.1"/>
    </source>
</evidence>
<dbReference type="InterPro" id="IPR038692">
    <property type="entry name" value="Cthe_2751_sf"/>
</dbReference>
<dbReference type="InterPro" id="IPR031837">
    <property type="entry name" value="DUF5071"/>
</dbReference>
<dbReference type="Gene3D" id="1.25.40.750">
    <property type="entry name" value="Domain of unknown function DUF5071"/>
    <property type="match status" value="1"/>
</dbReference>